<keyword evidence="2" id="KW-1185">Reference proteome</keyword>
<dbReference type="PROSITE" id="PS50077">
    <property type="entry name" value="HEAT_REPEAT"/>
    <property type="match status" value="1"/>
</dbReference>
<protein>
    <submittedName>
        <fullName evidence="1">DNA alkylation repair protein</fullName>
    </submittedName>
</protein>
<dbReference type="RefSeq" id="WP_269423983.1">
    <property type="nucleotide sequence ID" value="NZ_JAPWGY010000004.1"/>
</dbReference>
<dbReference type="Gene3D" id="1.25.40.290">
    <property type="entry name" value="ARM repeat domains"/>
    <property type="match status" value="1"/>
</dbReference>
<dbReference type="SUPFAM" id="SSF48371">
    <property type="entry name" value="ARM repeat"/>
    <property type="match status" value="1"/>
</dbReference>
<dbReference type="InterPro" id="IPR016024">
    <property type="entry name" value="ARM-type_fold"/>
</dbReference>
<dbReference type="Proteomes" id="UP001069802">
    <property type="component" value="Unassembled WGS sequence"/>
</dbReference>
<dbReference type="InterPro" id="IPR021133">
    <property type="entry name" value="HEAT_type_2"/>
</dbReference>
<organism evidence="1 2">
    <name type="scientific">Kiloniella laminariae</name>
    <dbReference type="NCBI Taxonomy" id="454162"/>
    <lineage>
        <taxon>Bacteria</taxon>
        <taxon>Pseudomonadati</taxon>
        <taxon>Pseudomonadota</taxon>
        <taxon>Alphaproteobacteria</taxon>
        <taxon>Rhodospirillales</taxon>
        <taxon>Kiloniellaceae</taxon>
        <taxon>Kiloniella</taxon>
    </lineage>
</organism>
<sequence length="378" mass="43087">MEAFKDVFFNPEKIGFLADNLKRNYEIFDRESFLAEVLENLQTLELKQRSEHITRTLKRYLPEDFLEAREILLACLHPETEQELADQRSDKSGLAGWMVMPLCDYMAWYGKEHLQVSLAALREMTKRSSSEFAIRHFLVSHREETLEALESWVGDPNYHVRRLVSEGSRPRLPWGMRLSGFVSDPAPLLPLLEGLKDDPEEYVRRSVANNLNDIAKDHPDLVAELAQRWMKSADENRKKLVRHACRSLVKDGHKGALAALGFGEPEVSLERFQVLTPRVVLGQALEFEAIITSTGRLAQNLMIDFAIHHQKANGTTSAKVFKWQSFSLAAGAGKVARKRHGIKPITTRKYYPGRHSVELFANGKSLGIHDFELVMENP</sequence>
<gene>
    <name evidence="1" type="ORF">O4H49_13645</name>
</gene>
<accession>A0ABT4LL37</accession>
<reference evidence="1" key="1">
    <citation type="submission" date="2022-12" db="EMBL/GenBank/DDBJ databases">
        <title>Bacterial isolates from different developmental stages of Nematostella vectensis.</title>
        <authorList>
            <person name="Fraune S."/>
        </authorList>
    </citation>
    <scope>NUCLEOTIDE SEQUENCE</scope>
    <source>
        <strain evidence="1">G21630-S1</strain>
    </source>
</reference>
<evidence type="ECO:0000313" key="2">
    <source>
        <dbReference type="Proteomes" id="UP001069802"/>
    </source>
</evidence>
<proteinExistence type="predicted"/>
<dbReference type="Pfam" id="PF08713">
    <property type="entry name" value="DNA_alkylation"/>
    <property type="match status" value="1"/>
</dbReference>
<dbReference type="InterPro" id="IPR014825">
    <property type="entry name" value="DNA_alkylation"/>
</dbReference>
<comment type="caution">
    <text evidence="1">The sequence shown here is derived from an EMBL/GenBank/DDBJ whole genome shotgun (WGS) entry which is preliminary data.</text>
</comment>
<dbReference type="EMBL" id="JAPWGY010000004">
    <property type="protein sequence ID" value="MCZ4281829.1"/>
    <property type="molecule type" value="Genomic_DNA"/>
</dbReference>
<name>A0ABT4LL37_9PROT</name>
<evidence type="ECO:0000313" key="1">
    <source>
        <dbReference type="EMBL" id="MCZ4281829.1"/>
    </source>
</evidence>